<evidence type="ECO:0000313" key="2">
    <source>
        <dbReference type="Proteomes" id="UP000324832"/>
    </source>
</evidence>
<name>A0A5E4R5F8_9NEOP</name>
<keyword evidence="2" id="KW-1185">Reference proteome</keyword>
<reference evidence="1 2" key="1">
    <citation type="submission" date="2017-07" db="EMBL/GenBank/DDBJ databases">
        <authorList>
            <person name="Talla V."/>
            <person name="Backstrom N."/>
        </authorList>
    </citation>
    <scope>NUCLEOTIDE SEQUENCE [LARGE SCALE GENOMIC DNA]</scope>
</reference>
<dbReference type="Proteomes" id="UP000324832">
    <property type="component" value="Unassembled WGS sequence"/>
</dbReference>
<organism evidence="1 2">
    <name type="scientific">Leptidea sinapis</name>
    <dbReference type="NCBI Taxonomy" id="189913"/>
    <lineage>
        <taxon>Eukaryota</taxon>
        <taxon>Metazoa</taxon>
        <taxon>Ecdysozoa</taxon>
        <taxon>Arthropoda</taxon>
        <taxon>Hexapoda</taxon>
        <taxon>Insecta</taxon>
        <taxon>Pterygota</taxon>
        <taxon>Neoptera</taxon>
        <taxon>Endopterygota</taxon>
        <taxon>Lepidoptera</taxon>
        <taxon>Glossata</taxon>
        <taxon>Ditrysia</taxon>
        <taxon>Papilionoidea</taxon>
        <taxon>Pieridae</taxon>
        <taxon>Dismorphiinae</taxon>
        <taxon>Leptidea</taxon>
    </lineage>
</organism>
<sequence length="134" mass="15650">MDSKNLFSRLKELGHNSKRDELRDYCKQKYELILKNISNCILNSDASDLINYLFKGLIDNHSGTSKVKLIDKVLQTMRKESTSLTHCGDVVSRLCLELPRLPVEHLLEGRASRMLECNIYIQQRQTLWYGHVRR</sequence>
<dbReference type="EMBL" id="FZQP02006870">
    <property type="protein sequence ID" value="VVD04488.1"/>
    <property type="molecule type" value="Genomic_DNA"/>
</dbReference>
<dbReference type="AlphaFoldDB" id="A0A5E4R5F8"/>
<protein>
    <submittedName>
        <fullName evidence="1">Uncharacterized protein</fullName>
    </submittedName>
</protein>
<gene>
    <name evidence="1" type="ORF">LSINAPIS_LOCUS14231</name>
</gene>
<accession>A0A5E4R5F8</accession>
<evidence type="ECO:0000313" key="1">
    <source>
        <dbReference type="EMBL" id="VVD04488.1"/>
    </source>
</evidence>
<proteinExistence type="predicted"/>